<proteinExistence type="inferred from homology"/>
<evidence type="ECO:0000256" key="1">
    <source>
        <dbReference type="ARBA" id="ARBA00006962"/>
    </source>
</evidence>
<evidence type="ECO:0000256" key="5">
    <source>
        <dbReference type="ARBA" id="ARBA00046299"/>
    </source>
</evidence>
<sequence>MYCSESGYSSHVACWKHHTWDELLEYPRTLTQRSKRTYNASSNCLQVWLNERQHDWQATSRNTSSTERFARWTNQNQKTSAYQIPSESDHDLKLDVVSNEHEGNSEQGVSQDGTLNITPSGQHPRRVLCLMSDTGGGHRASAQALKDCFELIHGNDFVVHIVDLWSSCSPWPFNKMPEGYFFLVKNPWLWRLNFRCSEPRFIHEVMFKGYSAIVANHFAREFDKIDPNLIVSVHPLMQHVPLTILRRMKNHSAVPTVPFATVVTDLTRCHATWFHKDVDKCFVATDLVAKQAFRLGLRLEQVVCHGLPIRPSFSAPSRSKRDVRAKLGLDVEAPTVMLVGGGEGMGKLKETAVALSQTLSSSHQVVVICGRNAKLNEFLREQSWPLKMVVKGFVNNMAEYMAACDCVISKAGPGTIAEALICGVPIVLNGCIPCQEEGNIPFVIDNQVGAYSEIPQTIAQTVAGWLAPENATQLSMMSSRARALGRPDATFDIVRDLVEMIETRKN</sequence>
<feature type="compositionally biased region" description="Polar residues" evidence="6">
    <location>
        <begin position="105"/>
        <end position="120"/>
    </location>
</feature>
<keyword evidence="10" id="KW-1185">Reference proteome</keyword>
<dbReference type="EMBL" id="CAID01000002">
    <property type="protein sequence ID" value="CEG01006.1"/>
    <property type="molecule type" value="Genomic_DNA"/>
</dbReference>
<dbReference type="SUPFAM" id="SSF53756">
    <property type="entry name" value="UDP-Glycosyltransferase/glycogen phosphorylase"/>
    <property type="match status" value="1"/>
</dbReference>
<dbReference type="AlphaFoldDB" id="A0A090MDK7"/>
<feature type="region of interest" description="Disordered" evidence="6">
    <location>
        <begin position="101"/>
        <end position="120"/>
    </location>
</feature>
<feature type="domain" description="Diacylglycerol glucosyltransferase N-terminal" evidence="8">
    <location>
        <begin position="138"/>
        <end position="309"/>
    </location>
</feature>
<dbReference type="InterPro" id="IPR009695">
    <property type="entry name" value="Diacylglyc_glucosyltr_N"/>
</dbReference>
<comment type="subcellular location">
    <subcellularLocation>
        <location evidence="5">Plastid</location>
        <location evidence="5">Chloroplast membrane</location>
    </subcellularLocation>
</comment>
<comment type="caution">
    <text evidence="9">The sequence shown here is derived from an EMBL/GenBank/DDBJ whole genome shotgun (WGS) entry which is preliminary data.</text>
</comment>
<dbReference type="RefSeq" id="XP_022840736.1">
    <property type="nucleotide sequence ID" value="XM_022985044.1"/>
</dbReference>
<accession>A0A090MDK7</accession>
<evidence type="ECO:0000259" key="8">
    <source>
        <dbReference type="Pfam" id="PF06925"/>
    </source>
</evidence>
<evidence type="ECO:0000256" key="2">
    <source>
        <dbReference type="ARBA" id="ARBA00012615"/>
    </source>
</evidence>
<dbReference type="GO" id="GO:0009247">
    <property type="term" value="P:glycolipid biosynthetic process"/>
    <property type="evidence" value="ECO:0007669"/>
    <property type="project" value="InterPro"/>
</dbReference>
<dbReference type="PANTHER" id="PTHR43025:SF3">
    <property type="entry name" value="MONOGALACTOSYLDIACYLGLYCEROL SYNTHASE 1, CHLOROPLASTIC"/>
    <property type="match status" value="1"/>
</dbReference>
<dbReference type="GeneID" id="9832585"/>
<dbReference type="GO" id="GO:0046509">
    <property type="term" value="F:1,2-diacylglycerol 3-beta-galactosyltransferase activity"/>
    <property type="evidence" value="ECO:0007669"/>
    <property type="project" value="UniProtKB-EC"/>
</dbReference>
<reference evidence="10" key="1">
    <citation type="journal article" date="2006" name="Proc. Natl. Acad. Sci. U.S.A.">
        <title>Genome analysis of the smallest free-living eukaryote Ostreococcus tauri unveils many unique features.</title>
        <authorList>
            <person name="Derelle E."/>
            <person name="Ferraz C."/>
            <person name="Rombauts S."/>
            <person name="Rouze P."/>
            <person name="Worden A.Z."/>
            <person name="Robbens S."/>
            <person name="Partensky F."/>
            <person name="Degroeve S."/>
            <person name="Echeynie S."/>
            <person name="Cooke R."/>
            <person name="Saeys Y."/>
            <person name="Wuyts J."/>
            <person name="Jabbari K."/>
            <person name="Bowler C."/>
            <person name="Panaud O."/>
            <person name="Piegu B."/>
            <person name="Ball S.G."/>
            <person name="Ral J.-P."/>
            <person name="Bouget F.-Y."/>
            <person name="Piganeau G."/>
            <person name="De Baets B."/>
            <person name="Picard A."/>
            <person name="Delseny M."/>
            <person name="Demaille J."/>
            <person name="Van de Peer Y."/>
            <person name="Moreau H."/>
        </authorList>
    </citation>
    <scope>NUCLEOTIDE SEQUENCE [LARGE SCALE GENOMIC DNA]</scope>
    <source>
        <strain evidence="10">OTTH 0595 / CCAP 157/2 / RCC745</strain>
    </source>
</reference>
<keyword evidence="3" id="KW-0328">Glycosyltransferase</keyword>
<name>A0A090MDK7_OSTTA</name>
<dbReference type="STRING" id="70448.A0A090MDK7"/>
<comment type="similarity">
    <text evidence="1">Belongs to the glycosyltransferase 28 family.</text>
</comment>
<evidence type="ECO:0000313" key="10">
    <source>
        <dbReference type="Proteomes" id="UP000009170"/>
    </source>
</evidence>
<dbReference type="InterPro" id="IPR007235">
    <property type="entry name" value="Glyco_trans_28_C"/>
</dbReference>
<dbReference type="OrthoDB" id="200404at2759"/>
<dbReference type="FunCoup" id="A0A090MDK7">
    <property type="interactions" value="268"/>
</dbReference>
<evidence type="ECO:0000256" key="4">
    <source>
        <dbReference type="ARBA" id="ARBA00022679"/>
    </source>
</evidence>
<dbReference type="KEGG" id="ota:OT_ostta02g01930"/>
<reference evidence="9 10" key="2">
    <citation type="journal article" date="2014" name="BMC Genomics">
        <title>An improved genome of the model marine alga Ostreococcus tauri unfolds by assessing Illumina de novo assemblies.</title>
        <authorList>
            <person name="Blanc-Mathieu R."/>
            <person name="Verhelst B."/>
            <person name="Derelle E."/>
            <person name="Rombauts S."/>
            <person name="Bouget F.Y."/>
            <person name="Carre I."/>
            <person name="Chateau A."/>
            <person name="Eyre-Walker A."/>
            <person name="Grimsley N."/>
            <person name="Moreau H."/>
            <person name="Piegu B."/>
            <person name="Rivals E."/>
            <person name="Schackwitz W."/>
            <person name="Van de Peer Y."/>
            <person name="Piganeau G."/>
        </authorList>
    </citation>
    <scope>NUCLEOTIDE SEQUENCE [LARGE SCALE GENOMIC DNA]</scope>
    <source>
        <strain evidence="10">OTTH 0595 / CCAP 157/2 / RCC745</strain>
    </source>
</reference>
<evidence type="ECO:0000259" key="7">
    <source>
        <dbReference type="Pfam" id="PF04101"/>
    </source>
</evidence>
<dbReference type="Gene3D" id="3.40.50.2000">
    <property type="entry name" value="Glycogen Phosphorylase B"/>
    <property type="match status" value="1"/>
</dbReference>
<gene>
    <name evidence="9" type="ORF">OT_ostta02g01930</name>
</gene>
<dbReference type="InParanoid" id="A0A090MDK7"/>
<evidence type="ECO:0000256" key="3">
    <source>
        <dbReference type="ARBA" id="ARBA00022676"/>
    </source>
</evidence>
<dbReference type="PANTHER" id="PTHR43025">
    <property type="entry name" value="MONOGALACTOSYLDIACYLGLYCEROL SYNTHASE"/>
    <property type="match status" value="1"/>
</dbReference>
<dbReference type="EC" id="2.4.1.46" evidence="2"/>
<dbReference type="Proteomes" id="UP000009170">
    <property type="component" value="Unassembled WGS sequence"/>
</dbReference>
<organism evidence="9 10">
    <name type="scientific">Ostreococcus tauri</name>
    <name type="common">Marine green alga</name>
    <dbReference type="NCBI Taxonomy" id="70448"/>
    <lineage>
        <taxon>Eukaryota</taxon>
        <taxon>Viridiplantae</taxon>
        <taxon>Chlorophyta</taxon>
        <taxon>Mamiellophyceae</taxon>
        <taxon>Mamiellales</taxon>
        <taxon>Bathycoccaceae</taxon>
        <taxon>Ostreococcus</taxon>
    </lineage>
</organism>
<evidence type="ECO:0000256" key="6">
    <source>
        <dbReference type="SAM" id="MobiDB-lite"/>
    </source>
</evidence>
<dbReference type="Pfam" id="PF04101">
    <property type="entry name" value="Glyco_tran_28_C"/>
    <property type="match status" value="1"/>
</dbReference>
<dbReference type="Pfam" id="PF06925">
    <property type="entry name" value="MGDG_synth"/>
    <property type="match status" value="1"/>
</dbReference>
<dbReference type="GO" id="GO:0031969">
    <property type="term" value="C:chloroplast membrane"/>
    <property type="evidence" value="ECO:0007669"/>
    <property type="project" value="UniProtKB-SubCell"/>
</dbReference>
<feature type="domain" description="Glycosyl transferase family 28 C-terminal" evidence="7">
    <location>
        <begin position="335"/>
        <end position="428"/>
    </location>
</feature>
<evidence type="ECO:0000313" key="9">
    <source>
        <dbReference type="EMBL" id="CEG01006.1"/>
    </source>
</evidence>
<dbReference type="InterPro" id="IPR050519">
    <property type="entry name" value="Glycosyltransf_28_UgtP"/>
</dbReference>
<keyword evidence="4" id="KW-0808">Transferase</keyword>
<protein>
    <recommendedName>
        <fullName evidence="2">monogalactosyldiacylglycerol synthase</fullName>
        <ecNumber evidence="2">2.4.1.46</ecNumber>
    </recommendedName>
</protein>